<dbReference type="SMART" id="SM00323">
    <property type="entry name" value="RasGAP"/>
    <property type="match status" value="1"/>
</dbReference>
<dbReference type="Pfam" id="PF00616">
    <property type="entry name" value="RasGAP"/>
    <property type="match status" value="2"/>
</dbReference>
<feature type="region of interest" description="Disordered" evidence="3">
    <location>
        <begin position="273"/>
        <end position="308"/>
    </location>
</feature>
<dbReference type="PROSITE" id="PS50018">
    <property type="entry name" value="RAS_GTPASE_ACTIV_2"/>
    <property type="match status" value="1"/>
</dbReference>
<evidence type="ECO:0000313" key="6">
    <source>
        <dbReference type="Proteomes" id="UP001150062"/>
    </source>
</evidence>
<organism evidence="5 6">
    <name type="scientific">Anaeramoeba flamelloides</name>
    <dbReference type="NCBI Taxonomy" id="1746091"/>
    <lineage>
        <taxon>Eukaryota</taxon>
        <taxon>Metamonada</taxon>
        <taxon>Anaeramoebidae</taxon>
        <taxon>Anaeramoeba</taxon>
    </lineage>
</organism>
<feature type="compositionally biased region" description="Basic residues" evidence="3">
    <location>
        <begin position="426"/>
        <end position="436"/>
    </location>
</feature>
<feature type="compositionally biased region" description="Polar residues" evidence="3">
    <location>
        <begin position="715"/>
        <end position="725"/>
    </location>
</feature>
<dbReference type="EMBL" id="JAOAOG010000098">
    <property type="protein sequence ID" value="KAJ6249631.1"/>
    <property type="molecule type" value="Genomic_DNA"/>
</dbReference>
<feature type="compositionally biased region" description="Basic and acidic residues" evidence="3">
    <location>
        <begin position="514"/>
        <end position="532"/>
    </location>
</feature>
<comment type="caution">
    <text evidence="5">The sequence shown here is derived from an EMBL/GenBank/DDBJ whole genome shotgun (WGS) entry which is preliminary data.</text>
</comment>
<dbReference type="InterPro" id="IPR008936">
    <property type="entry name" value="Rho_GTPase_activation_prot"/>
</dbReference>
<keyword evidence="2" id="KW-0175">Coiled coil</keyword>
<dbReference type="SUPFAM" id="SSF50729">
    <property type="entry name" value="PH domain-like"/>
    <property type="match status" value="1"/>
</dbReference>
<feature type="coiled-coil region" evidence="2">
    <location>
        <begin position="1586"/>
        <end position="1613"/>
    </location>
</feature>
<dbReference type="InterPro" id="IPR001936">
    <property type="entry name" value="RasGAP_dom"/>
</dbReference>
<proteinExistence type="predicted"/>
<feature type="compositionally biased region" description="Basic and acidic residues" evidence="3">
    <location>
        <begin position="726"/>
        <end position="742"/>
    </location>
</feature>
<feature type="compositionally biased region" description="Low complexity" evidence="3">
    <location>
        <begin position="1516"/>
        <end position="1530"/>
    </location>
</feature>
<dbReference type="InterPro" id="IPR039360">
    <property type="entry name" value="Ras_GTPase"/>
</dbReference>
<name>A0ABQ8YYD2_9EUKA</name>
<feature type="compositionally biased region" description="Basic and acidic residues" evidence="3">
    <location>
        <begin position="441"/>
        <end position="458"/>
    </location>
</feature>
<dbReference type="Proteomes" id="UP001150062">
    <property type="component" value="Unassembled WGS sequence"/>
</dbReference>
<evidence type="ECO:0000259" key="4">
    <source>
        <dbReference type="PROSITE" id="PS50018"/>
    </source>
</evidence>
<dbReference type="PANTHER" id="PTHR10194">
    <property type="entry name" value="RAS GTPASE-ACTIVATING PROTEINS"/>
    <property type="match status" value="1"/>
</dbReference>
<feature type="region of interest" description="Disordered" evidence="3">
    <location>
        <begin position="66"/>
        <end position="86"/>
    </location>
</feature>
<feature type="compositionally biased region" description="Basic and acidic residues" evidence="3">
    <location>
        <begin position="77"/>
        <end position="86"/>
    </location>
</feature>
<feature type="compositionally biased region" description="Acidic residues" evidence="3">
    <location>
        <begin position="1502"/>
        <end position="1515"/>
    </location>
</feature>
<protein>
    <submittedName>
        <fullName evidence="5">Ras gtpase-activating protein</fullName>
    </submittedName>
</protein>
<sequence length="1728" mass="204025">MKLSPENDFLDILLETSEIKKTELFIQTLKKIGFDLYPINTTSILNGNKNELIKFISNLFLWRPNLKPNSPQKKKSKENETISKKELDSNKISTDINKNENDLKDIFSKHSTPFENINENEHKNKNDNKNESKNNINTNKTNENNENENEIKNESQSDLINNNTLEDIFNSIETNEESFSIPNIESTFSNDLFDDILKLTSEITIPIDKILDNDSDILKNPILNQNNQEISQIENESEFQIKEKEKEKEKEKKTKNNYIKRESKPNFNIDLDFESSTSSSSNITDLKNNLKKGQKLNTKSKSQNEKENQMEIILKSKTKPTVNDQNNQKSIKSFDITDSNHDLNLNIKKTNVLHSKPFNFINAKDPVLDLKRMSVMFGEGINFFEGLKREINNDILRFHSQNEEEGNDNKNENKINKESASVQKKNINKKKKKLLKSNKVSNKDKDKNINKEECDEKNNVNIQDNWLEISDNNKNNKKKRKKKKNDISQKKIIKNKRDFNEIYTTLSNNSTINNKDKKNIKNDNQKKNDKNDNINNVNIDFDNWVEISKPKLRKGHSKFKKTTHDSIRLRKSILPKKNIYQNKLQTNKFGKKIRKIGILKRKIHEKTLEANLLKLKFNQKKSKLKRITLSKELSLTFPNKMLNHSFNLFLNQINLINHNSKEEFQKFLNSNYTLMIEYDQMKTFLIKIYAYFGISLRNINQNNVLSMKKKSELSNISDQNTVNQQNEKDKRKEEDGDEENKKMQHIKLNPNQKLIASSKYKSNNKTTVLDLNKRRGSLLVFNKNKNYQIEESNDIHLLKWVKKHLNQTQSNISPNYYSINILIDAFHSLLDSFLQFKRQLIEKQIFHQNNIINNNNDISYEAYKEKLKKENEIEQEKQKNRKILNYIKIKIQKFGLEKKLDYSELLIEVIDYLKKEKIIESNNSMLVPSITILFDSFGYSTLFYKTLTKLLIKKAILTHKLDKNLIKQKRLITKLITKFDYHFPSIFNYSEIKNEINSLFLQLNQNNNVDYNNKQKNKKNNNNYNDNDNNTNNAKDVISQCRKISLGKIIRIIVNRIVNKKIQILLKGYIEKNKNTELFQKLLKISKQIFGKYLLDQDLEYVISIFDPNNVREFIEPLSSDLFYLFESIGLSLPIIQVAISHEIERCKEPKYLFRSTDMATKLLMKYTKVYGEDFLKSSLKMMIVRLCSSDLDFEIDPFVISDEERLKQNLKNLNTHFVTLIEHMFQCVTKMPKGIKFICHFLQMKVKEKFGKSSLIAVAGFIFLRWLCPAIVSPHNFEIVSFIPSERSRRGLVLLSSMAQNLASKTLFGETREYMQPLNQTIIDFFDQRKLFLKQISNCEEYKFKNYIKKTLLKPISQKHYPDVSQGFKPEFSQLFLRNNNINQNNNDKKKKNNYNYYYNQNNFSILFSDLYTSIFEFANNNNLNHGNNKFNKENNDQIDLLSRQILLEQEYSNLLKFAIGNIKLQNLINKILSRKNIYQKKENNKMNLKKKGMDNNWNNYDDDDDDNENENENENVNGNGNDNENTRLNNKNLNKKIFQKKKDLQIKVTKDPKGIIKSKSSPKLERVSFFDENFSVNSQKRKNKKISKKKRKEMKNNIKKMKKIKENELIRKWGEKIQKKIMFEGNGYYKKDRYKKKNKVYFILKENYFAIFPKTPNSVTEKPLHLIIIDKGIHIQEETKKYKGLFWKDIIEIKSLKRKFSIGFAAQNELMEWIQILEIVKQKNFI</sequence>
<reference evidence="5" key="1">
    <citation type="submission" date="2022-08" db="EMBL/GenBank/DDBJ databases">
        <title>Novel sulfate-reducing endosymbionts in the free-living metamonad Anaeramoeba.</title>
        <authorList>
            <person name="Jerlstrom-Hultqvist J."/>
            <person name="Cepicka I."/>
            <person name="Gallot-Lavallee L."/>
            <person name="Salas-Leiva D."/>
            <person name="Curtis B.A."/>
            <person name="Zahonova K."/>
            <person name="Pipaliya S."/>
            <person name="Dacks J."/>
            <person name="Roger A.J."/>
        </authorList>
    </citation>
    <scope>NUCLEOTIDE SEQUENCE</scope>
    <source>
        <strain evidence="5">Schooner1</strain>
    </source>
</reference>
<feature type="region of interest" description="Disordered" evidence="3">
    <location>
        <begin position="1013"/>
        <end position="1033"/>
    </location>
</feature>
<feature type="compositionally biased region" description="Basic and acidic residues" evidence="3">
    <location>
        <begin position="402"/>
        <end position="417"/>
    </location>
</feature>
<evidence type="ECO:0000256" key="2">
    <source>
        <dbReference type="SAM" id="Coils"/>
    </source>
</evidence>
<dbReference type="SUPFAM" id="SSF48350">
    <property type="entry name" value="GTPase activation domain, GAP"/>
    <property type="match status" value="1"/>
</dbReference>
<feature type="compositionally biased region" description="Low complexity" evidence="3">
    <location>
        <begin position="133"/>
        <end position="144"/>
    </location>
</feature>
<evidence type="ECO:0000313" key="5">
    <source>
        <dbReference type="EMBL" id="KAJ6249631.1"/>
    </source>
</evidence>
<feature type="region of interest" description="Disordered" evidence="3">
    <location>
        <begin position="715"/>
        <end position="744"/>
    </location>
</feature>
<evidence type="ECO:0000256" key="3">
    <source>
        <dbReference type="SAM" id="MobiDB-lite"/>
    </source>
</evidence>
<feature type="domain" description="Ras-GAP" evidence="4">
    <location>
        <begin position="1114"/>
        <end position="1305"/>
    </location>
</feature>
<feature type="coiled-coil region" evidence="2">
    <location>
        <begin position="223"/>
        <end position="261"/>
    </location>
</feature>
<keyword evidence="6" id="KW-1185">Reference proteome</keyword>
<feature type="compositionally biased region" description="Basic residues" evidence="3">
    <location>
        <begin position="475"/>
        <end position="484"/>
    </location>
</feature>
<feature type="compositionally biased region" description="Basic and acidic residues" evidence="3">
    <location>
        <begin position="119"/>
        <end position="132"/>
    </location>
</feature>
<keyword evidence="1" id="KW-0343">GTPase activation</keyword>
<evidence type="ECO:0000256" key="1">
    <source>
        <dbReference type="ARBA" id="ARBA00022468"/>
    </source>
</evidence>
<feature type="region of interest" description="Disordered" evidence="3">
    <location>
        <begin position="402"/>
        <end position="492"/>
    </location>
</feature>
<dbReference type="Gene3D" id="1.10.506.10">
    <property type="entry name" value="GTPase Activation - p120gap, domain 1"/>
    <property type="match status" value="2"/>
</dbReference>
<feature type="region of interest" description="Disordered" evidence="3">
    <location>
        <begin position="509"/>
        <end position="534"/>
    </location>
</feature>
<accession>A0ABQ8YYD2</accession>
<gene>
    <name evidence="5" type="ORF">M0813_17053</name>
</gene>
<feature type="region of interest" description="Disordered" evidence="3">
    <location>
        <begin position="110"/>
        <end position="157"/>
    </location>
</feature>
<feature type="region of interest" description="Disordered" evidence="3">
    <location>
        <begin position="1485"/>
        <end position="1530"/>
    </location>
</feature>